<dbReference type="AlphaFoldDB" id="A0A0D1WGM0"/>
<evidence type="ECO:0000313" key="2">
    <source>
        <dbReference type="EMBL" id="SDK26283.1"/>
    </source>
</evidence>
<reference evidence="1 3" key="1">
    <citation type="submission" date="2015-07" db="EMBL/GenBank/DDBJ databases">
        <title>Fjat-14205 dsm 2895.</title>
        <authorList>
            <person name="Liu B."/>
            <person name="Wang J."/>
            <person name="Zhu Y."/>
            <person name="Liu G."/>
            <person name="Chen Q."/>
            <person name="Chen Z."/>
            <person name="Lan J."/>
            <person name="Che J."/>
            <person name="Ge C."/>
            <person name="Shi H."/>
            <person name="Pan Z."/>
            <person name="Liu X."/>
        </authorList>
    </citation>
    <scope>NUCLEOTIDE SEQUENCE [LARGE SCALE GENOMIC DNA]</scope>
    <source>
        <strain evidence="1 3">DSM 2895</strain>
    </source>
</reference>
<dbReference type="RefSeq" id="WP_043064934.1">
    <property type="nucleotide sequence ID" value="NZ_BJOA01000186.1"/>
</dbReference>
<sequence>MKELFYVVVLDHEDNVIDRVKTVGFPKEEEIDAALDRNISMGYNPEDITAKVDKRYGKE</sequence>
<evidence type="ECO:0000313" key="3">
    <source>
        <dbReference type="Proteomes" id="UP000037269"/>
    </source>
</evidence>
<dbReference type="Proteomes" id="UP000182836">
    <property type="component" value="Unassembled WGS sequence"/>
</dbReference>
<evidence type="ECO:0000313" key="4">
    <source>
        <dbReference type="Proteomes" id="UP000182836"/>
    </source>
</evidence>
<evidence type="ECO:0000313" key="1">
    <source>
        <dbReference type="EMBL" id="KON95860.1"/>
    </source>
</evidence>
<gene>
    <name evidence="1" type="ORF">AF333_10555</name>
    <name evidence="2" type="ORF">SAMN04487909_14617</name>
</gene>
<dbReference type="GeneID" id="42305638"/>
<proteinExistence type="predicted"/>
<dbReference type="STRING" id="47500.AF333_10555"/>
<dbReference type="EMBL" id="LGUG01000004">
    <property type="protein sequence ID" value="KON95860.1"/>
    <property type="molecule type" value="Genomic_DNA"/>
</dbReference>
<organism evidence="1 3">
    <name type="scientific">Aneurinibacillus migulanus</name>
    <name type="common">Bacillus migulanus</name>
    <dbReference type="NCBI Taxonomy" id="47500"/>
    <lineage>
        <taxon>Bacteria</taxon>
        <taxon>Bacillati</taxon>
        <taxon>Bacillota</taxon>
        <taxon>Bacilli</taxon>
        <taxon>Bacillales</taxon>
        <taxon>Paenibacillaceae</taxon>
        <taxon>Aneurinibacillus group</taxon>
        <taxon>Aneurinibacillus</taxon>
    </lineage>
</organism>
<dbReference type="Proteomes" id="UP000037269">
    <property type="component" value="Unassembled WGS sequence"/>
</dbReference>
<dbReference type="EMBL" id="FNED01000046">
    <property type="protein sequence ID" value="SDK26283.1"/>
    <property type="molecule type" value="Genomic_DNA"/>
</dbReference>
<keyword evidence="3" id="KW-1185">Reference proteome</keyword>
<accession>A0A0D1WGM0</accession>
<protein>
    <submittedName>
        <fullName evidence="1">Uncharacterized protein</fullName>
    </submittedName>
</protein>
<name>A0A0D1WGM0_ANEMI</name>
<reference evidence="2 4" key="2">
    <citation type="submission" date="2016-10" db="EMBL/GenBank/DDBJ databases">
        <authorList>
            <person name="de Groot N.N."/>
        </authorList>
    </citation>
    <scope>NUCLEOTIDE SEQUENCE [LARGE SCALE GENOMIC DNA]</scope>
    <source>
        <strain evidence="2 4">DSM 2895</strain>
    </source>
</reference>
<dbReference type="PATRIC" id="fig|47500.8.peg.5319"/>